<evidence type="ECO:0000256" key="8">
    <source>
        <dbReference type="PROSITE-ProRule" id="PRU00481"/>
    </source>
</evidence>
<evidence type="ECO:0000256" key="2">
    <source>
        <dbReference type="ARBA" id="ARBA00007281"/>
    </source>
</evidence>
<dbReference type="PROSITE" id="PS01235">
    <property type="entry name" value="PDXS_SNZ_1"/>
    <property type="match status" value="1"/>
</dbReference>
<protein>
    <recommendedName>
        <fullName evidence="7">Pyridoxal 5'-phosphate synthase subunit PdxS</fullName>
        <shortName evidence="7">PLP synthase subunit PdxS</shortName>
        <ecNumber evidence="7">4.3.3.6</ecNumber>
    </recommendedName>
    <alternativeName>
        <fullName evidence="7">Pdx1</fullName>
    </alternativeName>
</protein>
<dbReference type="PROSITE" id="PS51129">
    <property type="entry name" value="PDXS_SNZ_2"/>
    <property type="match status" value="1"/>
</dbReference>
<comment type="caution">
    <text evidence="10">The sequence shown here is derived from an EMBL/GenBank/DDBJ whole genome shotgun (WGS) entry which is preliminary data.</text>
</comment>
<dbReference type="Gene3D" id="3.20.20.70">
    <property type="entry name" value="Aldolase class I"/>
    <property type="match status" value="1"/>
</dbReference>
<comment type="similarity">
    <text evidence="2 7 8">Belongs to the PdxS/SNZ family.</text>
</comment>
<keyword evidence="4 7" id="KW-0456">Lyase</keyword>
<keyword evidence="3 7" id="KW-0663">Pyridoxal phosphate</keyword>
<feature type="domain" description="PdxS/SNZ N-terminal" evidence="9">
    <location>
        <begin position="46"/>
        <end position="251"/>
    </location>
</feature>
<evidence type="ECO:0000313" key="11">
    <source>
        <dbReference type="Proteomes" id="UP001620520"/>
    </source>
</evidence>
<dbReference type="Proteomes" id="UP001620520">
    <property type="component" value="Unassembled WGS sequence"/>
</dbReference>
<keyword evidence="5 7" id="KW-0704">Schiff base</keyword>
<comment type="function">
    <text evidence="7">Catalyzes the formation of pyridoxal 5'-phosphate from ribose 5-phosphate (RBP), glyceraldehyde 3-phosphate (G3P) and ammonia. The ammonia is provided by the PdxT subunit. Can also use ribulose 5-phosphate and dihydroxyacetone phosphate as substrates, resulting from enzyme-catalyzed isomerization of RBP and G3P, respectively.</text>
</comment>
<dbReference type="HAMAP" id="MF_01824">
    <property type="entry name" value="PdxS"/>
    <property type="match status" value="1"/>
</dbReference>
<evidence type="ECO:0000256" key="6">
    <source>
        <dbReference type="ARBA" id="ARBA00047992"/>
    </source>
</evidence>
<feature type="binding site" evidence="7">
    <location>
        <position position="63"/>
    </location>
    <ligand>
        <name>D-ribose 5-phosphate</name>
        <dbReference type="ChEBI" id="CHEBI:78346"/>
    </ligand>
</feature>
<comment type="subunit">
    <text evidence="7">In the presence of PdxT, forms a dodecamer of heterodimers.</text>
</comment>
<dbReference type="PANTHER" id="PTHR31829">
    <property type="entry name" value="PYRIDOXAL 5'-PHOSPHATE SYNTHASE SUBUNIT SNZ1-RELATED"/>
    <property type="match status" value="1"/>
</dbReference>
<dbReference type="InterPro" id="IPR033755">
    <property type="entry name" value="PdxS/SNZ_N"/>
</dbReference>
<feature type="binding site" evidence="7">
    <location>
        <begin position="274"/>
        <end position="275"/>
    </location>
    <ligand>
        <name>D-ribose 5-phosphate</name>
        <dbReference type="ChEBI" id="CHEBI:78346"/>
    </ligand>
</feature>
<dbReference type="NCBIfam" id="NF003215">
    <property type="entry name" value="PRK04180.1"/>
    <property type="match status" value="1"/>
</dbReference>
<keyword evidence="11" id="KW-1185">Reference proteome</keyword>
<sequence length="333" mass="35033">MCAERGRVAARASGKKVVYLPIGVFVSTPDVSNEAGSSANSVTGSSRVKRGMAEMLKGGVIMDVVNVEQARIAEDAGAVAVMALERVPADIRAQGGVSRMSDPDMIDQIIAAVSIPVMAKARIGHFVEAQVLQSLGVDYIDESEVLTPADYINHIDKWNFTVPFVCGATNLGEALRRINEGAAMIRSKGEAGTGDVSNATGHMRKIRAEIAKLAALPEDELYVAAKELQAPYELVKEIAATGKLPVVLFTAGGIATPADAAMMMQLGADGVFVGSGIFKSGNPAERAAAVVKATTFYDDPDVIAKVSRGLGEAMVGINVDEIPQPHRLAERGW</sequence>
<dbReference type="GO" id="GO:0036381">
    <property type="term" value="F:pyridoxal 5'-phosphate synthase (glutamine hydrolysing) activity"/>
    <property type="evidence" value="ECO:0007669"/>
    <property type="project" value="UniProtKB-EC"/>
</dbReference>
<dbReference type="CDD" id="cd04727">
    <property type="entry name" value="pdxS"/>
    <property type="match status" value="1"/>
</dbReference>
<proteinExistence type="inferred from homology"/>
<evidence type="ECO:0000256" key="3">
    <source>
        <dbReference type="ARBA" id="ARBA00022898"/>
    </source>
</evidence>
<feature type="binding site" evidence="7">
    <location>
        <position position="192"/>
    </location>
    <ligand>
        <name>D-ribose 5-phosphate</name>
        <dbReference type="ChEBI" id="CHEBI:78346"/>
    </ligand>
</feature>
<evidence type="ECO:0000256" key="5">
    <source>
        <dbReference type="ARBA" id="ARBA00023270"/>
    </source>
</evidence>
<reference evidence="10 11" key="1">
    <citation type="submission" date="2024-10" db="EMBL/GenBank/DDBJ databases">
        <title>Novel secondary metabolite-producing bacteria for plant disease control.</title>
        <authorList>
            <person name="Chevrette M."/>
        </authorList>
    </citation>
    <scope>NUCLEOTIDE SEQUENCE [LARGE SCALE GENOMIC DNA]</scope>
    <source>
        <strain evidence="10 11">J30 TE3557</strain>
    </source>
</reference>
<evidence type="ECO:0000313" key="10">
    <source>
        <dbReference type="EMBL" id="MFK4638951.1"/>
    </source>
</evidence>
<dbReference type="InterPro" id="IPR001852">
    <property type="entry name" value="PdxS/SNZ"/>
</dbReference>
<dbReference type="Pfam" id="PF01680">
    <property type="entry name" value="SOR_SNZ"/>
    <property type="match status" value="1"/>
</dbReference>
<evidence type="ECO:0000259" key="9">
    <source>
        <dbReference type="Pfam" id="PF01680"/>
    </source>
</evidence>
<dbReference type="InterPro" id="IPR013785">
    <property type="entry name" value="Aldolase_TIM"/>
</dbReference>
<name>A0ABW8N5U4_9MICC</name>
<feature type="binding site" evidence="7">
    <location>
        <position position="253"/>
    </location>
    <ligand>
        <name>D-ribose 5-phosphate</name>
        <dbReference type="ChEBI" id="CHEBI:78346"/>
    </ligand>
</feature>
<evidence type="ECO:0000256" key="1">
    <source>
        <dbReference type="ARBA" id="ARBA00004737"/>
    </source>
</evidence>
<dbReference type="PANTHER" id="PTHR31829:SF0">
    <property type="entry name" value="PYRIDOXAL 5'-PHOSPHATE SYNTHASE SUBUNIT SNZ1-RELATED"/>
    <property type="match status" value="1"/>
</dbReference>
<dbReference type="EMBL" id="JBIYEW010000003">
    <property type="protein sequence ID" value="MFK4638951.1"/>
    <property type="molecule type" value="Genomic_DNA"/>
</dbReference>
<feature type="binding site" evidence="7">
    <location>
        <position position="204"/>
    </location>
    <ligand>
        <name>D-glyceraldehyde 3-phosphate</name>
        <dbReference type="ChEBI" id="CHEBI:59776"/>
    </ligand>
</feature>
<dbReference type="SUPFAM" id="SSF51366">
    <property type="entry name" value="Ribulose-phoshate binding barrel"/>
    <property type="match status" value="1"/>
</dbReference>
<evidence type="ECO:0000256" key="4">
    <source>
        <dbReference type="ARBA" id="ARBA00023239"/>
    </source>
</evidence>
<dbReference type="PIRSF" id="PIRSF029271">
    <property type="entry name" value="Pdx1"/>
    <property type="match status" value="1"/>
</dbReference>
<dbReference type="InterPro" id="IPR011060">
    <property type="entry name" value="RibuloseP-bd_barrel"/>
</dbReference>
<dbReference type="EC" id="4.3.3.6" evidence="7"/>
<comment type="pathway">
    <text evidence="1 7">Cofactor biosynthesis; pyridoxal 5'-phosphate biosynthesis.</text>
</comment>
<accession>A0ABW8N5U4</accession>
<comment type="catalytic activity">
    <reaction evidence="6 7">
        <text>aldehydo-D-ribose 5-phosphate + D-glyceraldehyde 3-phosphate + L-glutamine = pyridoxal 5'-phosphate + L-glutamate + phosphate + 3 H2O + H(+)</text>
        <dbReference type="Rhea" id="RHEA:31507"/>
        <dbReference type="ChEBI" id="CHEBI:15377"/>
        <dbReference type="ChEBI" id="CHEBI:15378"/>
        <dbReference type="ChEBI" id="CHEBI:29985"/>
        <dbReference type="ChEBI" id="CHEBI:43474"/>
        <dbReference type="ChEBI" id="CHEBI:58273"/>
        <dbReference type="ChEBI" id="CHEBI:58359"/>
        <dbReference type="ChEBI" id="CHEBI:59776"/>
        <dbReference type="ChEBI" id="CHEBI:597326"/>
        <dbReference type="EC" id="4.3.3.6"/>
    </reaction>
</comment>
<feature type="active site" description="Schiff-base intermediate with D-ribose 5-phosphate" evidence="7">
    <location>
        <position position="120"/>
    </location>
</feature>
<organism evidence="10 11">
    <name type="scientific">Paenarthrobacter histidinolovorans</name>
    <dbReference type="NCBI Taxonomy" id="43664"/>
    <lineage>
        <taxon>Bacteria</taxon>
        <taxon>Bacillati</taxon>
        <taxon>Actinomycetota</taxon>
        <taxon>Actinomycetes</taxon>
        <taxon>Micrococcales</taxon>
        <taxon>Micrococcaceae</taxon>
        <taxon>Paenarthrobacter</taxon>
    </lineage>
</organism>
<dbReference type="NCBIfam" id="TIGR00343">
    <property type="entry name" value="pyridoxal 5'-phosphate synthase lyase subunit PdxS"/>
    <property type="match status" value="1"/>
</dbReference>
<gene>
    <name evidence="7" type="primary">pdxS</name>
    <name evidence="10" type="ORF">ABIA52_001840</name>
</gene>
<evidence type="ECO:0000256" key="7">
    <source>
        <dbReference type="HAMAP-Rule" id="MF_01824"/>
    </source>
</evidence>